<evidence type="ECO:0000256" key="1">
    <source>
        <dbReference type="SAM" id="Phobius"/>
    </source>
</evidence>
<keyword evidence="1" id="KW-0472">Membrane</keyword>
<dbReference type="AlphaFoldDB" id="A0A6J6CYK8"/>
<feature type="transmembrane region" description="Helical" evidence="1">
    <location>
        <begin position="122"/>
        <end position="139"/>
    </location>
</feature>
<reference evidence="2" key="1">
    <citation type="submission" date="2020-05" db="EMBL/GenBank/DDBJ databases">
        <authorList>
            <person name="Chiriac C."/>
            <person name="Salcher M."/>
            <person name="Ghai R."/>
            <person name="Kavagutti S V."/>
        </authorList>
    </citation>
    <scope>NUCLEOTIDE SEQUENCE</scope>
</reference>
<protein>
    <submittedName>
        <fullName evidence="2">Unannotated protein</fullName>
    </submittedName>
</protein>
<sequence>MASDPIVRRVMVVCGASALFGVAVFFGWTMVRFPRFRGAEPAPLWLPWLAAGLTILPLVVILVVRSVVGDGGSLSDEEVAPPDVPGRFGPTAVAGAVIALFAAGLAVPALAAADSSARWDPLVLATLLPAAALAIRWWIHRRR</sequence>
<dbReference type="EMBL" id="CAEZSR010000041">
    <property type="protein sequence ID" value="CAB4556164.1"/>
    <property type="molecule type" value="Genomic_DNA"/>
</dbReference>
<evidence type="ECO:0000313" key="2">
    <source>
        <dbReference type="EMBL" id="CAB4556164.1"/>
    </source>
</evidence>
<keyword evidence="1" id="KW-0812">Transmembrane</keyword>
<accession>A0A6J6CYK8</accession>
<keyword evidence="1" id="KW-1133">Transmembrane helix</keyword>
<feature type="transmembrane region" description="Helical" evidence="1">
    <location>
        <begin position="6"/>
        <end position="31"/>
    </location>
</feature>
<gene>
    <name evidence="2" type="ORF">UFOPK1493_01420</name>
</gene>
<feature type="transmembrane region" description="Helical" evidence="1">
    <location>
        <begin position="43"/>
        <end position="68"/>
    </location>
</feature>
<organism evidence="2">
    <name type="scientific">freshwater metagenome</name>
    <dbReference type="NCBI Taxonomy" id="449393"/>
    <lineage>
        <taxon>unclassified sequences</taxon>
        <taxon>metagenomes</taxon>
        <taxon>ecological metagenomes</taxon>
    </lineage>
</organism>
<feature type="transmembrane region" description="Helical" evidence="1">
    <location>
        <begin position="88"/>
        <end position="110"/>
    </location>
</feature>
<name>A0A6J6CYK8_9ZZZZ</name>
<proteinExistence type="predicted"/>